<dbReference type="PROSITE" id="PS51465">
    <property type="entry name" value="KAZAL_2"/>
    <property type="match status" value="2"/>
</dbReference>
<dbReference type="InParanoid" id="A0A024GQM2"/>
<feature type="domain" description="Kazal-like" evidence="3">
    <location>
        <begin position="339"/>
        <end position="390"/>
    </location>
</feature>
<feature type="domain" description="Kazal-like" evidence="3">
    <location>
        <begin position="289"/>
        <end position="338"/>
    </location>
</feature>
<dbReference type="EMBL" id="CAIX01000252">
    <property type="protein sequence ID" value="CCI48846.1"/>
    <property type="molecule type" value="Genomic_DNA"/>
</dbReference>
<proteinExistence type="predicted"/>
<keyword evidence="2" id="KW-0732">Signal</keyword>
<evidence type="ECO:0000256" key="2">
    <source>
        <dbReference type="SAM" id="SignalP"/>
    </source>
</evidence>
<keyword evidence="5" id="KW-1185">Reference proteome</keyword>
<dbReference type="STRING" id="65357.A0A024GQM2"/>
<evidence type="ECO:0000256" key="1">
    <source>
        <dbReference type="SAM" id="MobiDB-lite"/>
    </source>
</evidence>
<dbReference type="CDD" id="cd00104">
    <property type="entry name" value="KAZAL_FS"/>
    <property type="match status" value="2"/>
</dbReference>
<dbReference type="SMART" id="SM00280">
    <property type="entry name" value="KAZAL"/>
    <property type="match status" value="1"/>
</dbReference>
<reference evidence="4 5" key="1">
    <citation type="submission" date="2012-05" db="EMBL/GenBank/DDBJ databases">
        <title>Recombination and specialization in a pathogen metapopulation.</title>
        <authorList>
            <person name="Gardiner A."/>
            <person name="Kemen E."/>
            <person name="Schultz-Larsen T."/>
            <person name="MacLean D."/>
            <person name="Van Oosterhout C."/>
            <person name="Jones J.D.G."/>
        </authorList>
    </citation>
    <scope>NUCLEOTIDE SEQUENCE [LARGE SCALE GENOMIC DNA]</scope>
    <source>
        <strain evidence="4 5">Ac Nc2</strain>
    </source>
</reference>
<dbReference type="Pfam" id="PF07648">
    <property type="entry name" value="Kazal_2"/>
    <property type="match status" value="2"/>
</dbReference>
<feature type="chain" id="PRO_5012610323" description="Kazal-like domain-containing protein" evidence="2">
    <location>
        <begin position="16"/>
        <end position="396"/>
    </location>
</feature>
<evidence type="ECO:0000313" key="4">
    <source>
        <dbReference type="EMBL" id="CCI48846.1"/>
    </source>
</evidence>
<protein>
    <recommendedName>
        <fullName evidence="3">Kazal-like domain-containing protein</fullName>
    </recommendedName>
</protein>
<feature type="signal peptide" evidence="2">
    <location>
        <begin position="1"/>
        <end position="15"/>
    </location>
</feature>
<comment type="caution">
    <text evidence="4">The sequence shown here is derived from an EMBL/GenBank/DDBJ whole genome shotgun (WGS) entry which is preliminary data.</text>
</comment>
<gene>
    <name evidence="4" type="ORF">BN9_100550</name>
</gene>
<name>A0A024GQM2_9STRA</name>
<evidence type="ECO:0000313" key="5">
    <source>
        <dbReference type="Proteomes" id="UP000053237"/>
    </source>
</evidence>
<evidence type="ECO:0000259" key="3">
    <source>
        <dbReference type="PROSITE" id="PS51465"/>
    </source>
</evidence>
<dbReference type="Gene3D" id="3.30.60.30">
    <property type="match status" value="2"/>
</dbReference>
<dbReference type="InterPro" id="IPR002350">
    <property type="entry name" value="Kazal_dom"/>
</dbReference>
<dbReference type="InterPro" id="IPR036058">
    <property type="entry name" value="Kazal_dom_sf"/>
</dbReference>
<dbReference type="AlphaFoldDB" id="A0A024GQM2"/>
<organism evidence="4 5">
    <name type="scientific">Albugo candida</name>
    <dbReference type="NCBI Taxonomy" id="65357"/>
    <lineage>
        <taxon>Eukaryota</taxon>
        <taxon>Sar</taxon>
        <taxon>Stramenopiles</taxon>
        <taxon>Oomycota</taxon>
        <taxon>Peronosporomycetes</taxon>
        <taxon>Albuginales</taxon>
        <taxon>Albuginaceae</taxon>
        <taxon>Albugo</taxon>
    </lineage>
</organism>
<feature type="compositionally biased region" description="Low complexity" evidence="1">
    <location>
        <begin position="27"/>
        <end position="39"/>
    </location>
</feature>
<feature type="region of interest" description="Disordered" evidence="1">
    <location>
        <begin position="27"/>
        <end position="49"/>
    </location>
</feature>
<dbReference type="Proteomes" id="UP000053237">
    <property type="component" value="Unassembled WGS sequence"/>
</dbReference>
<sequence length="396" mass="45188">MRLLASLQMISVALTVIGVTTTLQEVQSSSSSLRSLQSSDHSERNNRPTISMVVISEYFPIPPTEEADQSQNEPKVVIPDDTFNEKYGIFDGGDDEEEEEEEKVHTGYELECEGLEKDSAESVNEISSDYLLDCQDDEKVDLDTKKHTKETGYGQTFFDCDDEGDNVDEVVQDKEENTEEMRYELQPLLDCDDEDEDINEVDQDKEENTEATRYNPQPILICDEDEDEDIDHKSNSMVLKEEAKSLQESKREENWSEILQYDSMQAYLDKEAEKSRESEFDYNFGRSNDNEFRSCKSLCAYDTTGPACGSDGQTYSNECMMRCLEPDIKYYHEGYCLQQEDSSCDVDCSHTHDLVCGIDGQTYINYCLYAVTYCDKNLATLPFLFGACESDKVTAF</sequence>
<dbReference type="OrthoDB" id="343609at2759"/>
<accession>A0A024GQM2</accession>
<dbReference type="SUPFAM" id="SSF100895">
    <property type="entry name" value="Kazal-type serine protease inhibitors"/>
    <property type="match status" value="2"/>
</dbReference>